<dbReference type="Gene3D" id="3.40.50.150">
    <property type="entry name" value="Vaccinia Virus protein VP39"/>
    <property type="match status" value="1"/>
</dbReference>
<dbReference type="EMBL" id="GANO01003773">
    <property type="protein sequence ID" value="JAB56098.1"/>
    <property type="molecule type" value="mRNA"/>
</dbReference>
<reference evidence="8" key="1">
    <citation type="journal article" date="2014" name="Insect Biochem. Mol. Biol.">
        <title>An insight into the sialome of the frog biting fly, Corethrella appendiculata.</title>
        <authorList>
            <person name="Ribeiro J.M.C."/>
            <person name="Chagas A.C."/>
            <person name="Pham V.M."/>
            <person name="Lounibos L.P."/>
            <person name="Calvo E."/>
        </authorList>
    </citation>
    <scope>NUCLEOTIDE SEQUENCE</scope>
    <source>
        <tissue evidence="8">Salivary glands</tissue>
    </source>
</reference>
<sequence>GNFKKYYEFRQDTIYRINTACKIVSEKFNLNNKQKLECLDIGCNSGNLTNGIYEKLRNLIDPNVDIRITGIDIDSTLVEKANAGKPANYEKFIEYQCLDVMNIPDGYAIKNQRFDVVFCFSVTMYPHLLYGDEGLDKFIRNLTDRSDFIVIEPQIERKCYHEQKRRMKRQFNMTEIYRDDKIDWSRNPLTKIEGTFESCGYKLIKTYESHGSTWNRKVFLFVKQ</sequence>
<dbReference type="SUPFAM" id="SSF53335">
    <property type="entry name" value="S-adenosyl-L-methionine-dependent methyltransferases"/>
    <property type="match status" value="1"/>
</dbReference>
<dbReference type="InterPro" id="IPR010675">
    <property type="entry name" value="Bin3_C"/>
</dbReference>
<dbReference type="Pfam" id="PF06859">
    <property type="entry name" value="Bin3"/>
    <property type="match status" value="1"/>
</dbReference>
<dbReference type="InterPro" id="IPR039772">
    <property type="entry name" value="Bin3-like"/>
</dbReference>
<dbReference type="GO" id="GO:0008171">
    <property type="term" value="F:O-methyltransferase activity"/>
    <property type="evidence" value="ECO:0007669"/>
    <property type="project" value="UniProtKB-UniRule"/>
</dbReference>
<dbReference type="AlphaFoldDB" id="U5ERF3"/>
<proteinExistence type="evidence at transcript level"/>
<evidence type="ECO:0000256" key="5">
    <source>
        <dbReference type="PROSITE-ProRule" id="PRU00848"/>
    </source>
</evidence>
<evidence type="ECO:0000313" key="8">
    <source>
        <dbReference type="EMBL" id="JAB56098.1"/>
    </source>
</evidence>
<dbReference type="GO" id="GO:0005737">
    <property type="term" value="C:cytoplasm"/>
    <property type="evidence" value="ECO:0007669"/>
    <property type="project" value="TreeGrafter"/>
</dbReference>
<dbReference type="InterPro" id="IPR029063">
    <property type="entry name" value="SAM-dependent_MTases_sf"/>
</dbReference>
<dbReference type="GO" id="GO:0008173">
    <property type="term" value="F:RNA methyltransferase activity"/>
    <property type="evidence" value="ECO:0007669"/>
    <property type="project" value="UniProtKB-UniRule"/>
</dbReference>
<evidence type="ECO:0000256" key="2">
    <source>
        <dbReference type="ARBA" id="ARBA00022603"/>
    </source>
</evidence>
<name>U5ERF3_9DIPT</name>
<dbReference type="EC" id="2.1.1.-" evidence="6"/>
<feature type="domain" description="Bin3-type SAM" evidence="7">
    <location>
        <begin position="18"/>
        <end position="224"/>
    </location>
</feature>
<accession>U5ERF3</accession>
<keyword evidence="4 5" id="KW-0949">S-adenosyl-L-methionine</keyword>
<organism evidence="8">
    <name type="scientific">Corethrella appendiculata</name>
    <dbReference type="NCBI Taxonomy" id="1370023"/>
    <lineage>
        <taxon>Eukaryota</taxon>
        <taxon>Metazoa</taxon>
        <taxon>Ecdysozoa</taxon>
        <taxon>Arthropoda</taxon>
        <taxon>Hexapoda</taxon>
        <taxon>Insecta</taxon>
        <taxon>Pterygota</taxon>
        <taxon>Neoptera</taxon>
        <taxon>Endopterygota</taxon>
        <taxon>Diptera</taxon>
        <taxon>Nematocera</taxon>
        <taxon>Culicoidea</taxon>
        <taxon>Chaoboridae</taxon>
        <taxon>Corethrella</taxon>
    </lineage>
</organism>
<dbReference type="GO" id="GO:0032259">
    <property type="term" value="P:methylation"/>
    <property type="evidence" value="ECO:0007669"/>
    <property type="project" value="UniProtKB-KW"/>
</dbReference>
<evidence type="ECO:0000259" key="7">
    <source>
        <dbReference type="PROSITE" id="PS51515"/>
    </source>
</evidence>
<dbReference type="PANTHER" id="PTHR12315">
    <property type="entry name" value="BICOID-INTERACTING PROTEIN RELATED"/>
    <property type="match status" value="1"/>
</dbReference>
<evidence type="ECO:0000256" key="3">
    <source>
        <dbReference type="ARBA" id="ARBA00022679"/>
    </source>
</evidence>
<dbReference type="GO" id="GO:2000632">
    <property type="term" value="P:negative regulation of pre-miRNA processing"/>
    <property type="evidence" value="ECO:0007669"/>
    <property type="project" value="TreeGrafter"/>
</dbReference>
<feature type="non-terminal residue" evidence="8">
    <location>
        <position position="1"/>
    </location>
</feature>
<comment type="similarity">
    <text evidence="1 6">Belongs to the methyltransferase superfamily.</text>
</comment>
<dbReference type="InterPro" id="IPR024160">
    <property type="entry name" value="BIN3_SAM-bd_dom"/>
</dbReference>
<dbReference type="CDD" id="cd02440">
    <property type="entry name" value="AdoMet_MTases"/>
    <property type="match status" value="1"/>
</dbReference>
<evidence type="ECO:0000256" key="1">
    <source>
        <dbReference type="ARBA" id="ARBA00008361"/>
    </source>
</evidence>
<evidence type="ECO:0000256" key="6">
    <source>
        <dbReference type="RuleBase" id="RU367087"/>
    </source>
</evidence>
<keyword evidence="2 6" id="KW-0489">Methyltransferase</keyword>
<keyword evidence="3 6" id="KW-0808">Transferase</keyword>
<protein>
    <recommendedName>
        <fullName evidence="6">RNA methyltransferase</fullName>
        <ecNumber evidence="6">2.1.1.-</ecNumber>
    </recommendedName>
</protein>
<evidence type="ECO:0000256" key="4">
    <source>
        <dbReference type="ARBA" id="ARBA00022691"/>
    </source>
</evidence>
<dbReference type="PANTHER" id="PTHR12315:SF1">
    <property type="entry name" value="RNA 5'-MONOPHOSPHATE METHYLTRANSFERASE"/>
    <property type="match status" value="1"/>
</dbReference>
<dbReference type="PROSITE" id="PS51515">
    <property type="entry name" value="BIN3_SAM"/>
    <property type="match status" value="1"/>
</dbReference>